<organism evidence="1">
    <name type="scientific">marine sediment metagenome</name>
    <dbReference type="NCBI Taxonomy" id="412755"/>
    <lineage>
        <taxon>unclassified sequences</taxon>
        <taxon>metagenomes</taxon>
        <taxon>ecological metagenomes</taxon>
    </lineage>
</organism>
<proteinExistence type="predicted"/>
<comment type="caution">
    <text evidence="1">The sequence shown here is derived from an EMBL/GenBank/DDBJ whole genome shotgun (WGS) entry which is preliminary data.</text>
</comment>
<sequence>MTNWEAEAVATAIAVVDGRCSFCAGDVADALTSAGLGWRWVVVKDEEEGWRVAVTEGNASVTSAEGQQAW</sequence>
<name>A0A0F9W8N6_9ZZZZ</name>
<dbReference type="EMBL" id="LAZR01000206">
    <property type="protein sequence ID" value="KKN82041.1"/>
    <property type="molecule type" value="Genomic_DNA"/>
</dbReference>
<evidence type="ECO:0000313" key="1">
    <source>
        <dbReference type="EMBL" id="KKN82041.1"/>
    </source>
</evidence>
<gene>
    <name evidence="1" type="ORF">LCGC14_0313080</name>
</gene>
<accession>A0A0F9W8N6</accession>
<reference evidence="1" key="1">
    <citation type="journal article" date="2015" name="Nature">
        <title>Complex archaea that bridge the gap between prokaryotes and eukaryotes.</title>
        <authorList>
            <person name="Spang A."/>
            <person name="Saw J.H."/>
            <person name="Jorgensen S.L."/>
            <person name="Zaremba-Niedzwiedzka K."/>
            <person name="Martijn J."/>
            <person name="Lind A.E."/>
            <person name="van Eijk R."/>
            <person name="Schleper C."/>
            <person name="Guy L."/>
            <person name="Ettema T.J."/>
        </authorList>
    </citation>
    <scope>NUCLEOTIDE SEQUENCE</scope>
</reference>
<protein>
    <submittedName>
        <fullName evidence="1">Uncharacterized protein</fullName>
    </submittedName>
</protein>
<dbReference type="AlphaFoldDB" id="A0A0F9W8N6"/>